<reference evidence="1 2" key="1">
    <citation type="submission" date="2022-10" db="EMBL/GenBank/DDBJ databases">
        <title>Luteolibacter flavescens strain MCCC 1K03193, whole genome shotgun sequencing project.</title>
        <authorList>
            <person name="Zhao G."/>
            <person name="Shen L."/>
        </authorList>
    </citation>
    <scope>NUCLEOTIDE SEQUENCE [LARGE SCALE GENOMIC DNA]</scope>
    <source>
        <strain evidence="1 2">MCCC 1K03193</strain>
    </source>
</reference>
<dbReference type="RefSeq" id="WP_264503061.1">
    <property type="nucleotide sequence ID" value="NZ_JAPDDS010000014.1"/>
</dbReference>
<organism evidence="1 2">
    <name type="scientific">Luteolibacter flavescens</name>
    <dbReference type="NCBI Taxonomy" id="1859460"/>
    <lineage>
        <taxon>Bacteria</taxon>
        <taxon>Pseudomonadati</taxon>
        <taxon>Verrucomicrobiota</taxon>
        <taxon>Verrucomicrobiia</taxon>
        <taxon>Verrucomicrobiales</taxon>
        <taxon>Verrucomicrobiaceae</taxon>
        <taxon>Luteolibacter</taxon>
    </lineage>
</organism>
<proteinExistence type="predicted"/>
<evidence type="ECO:0000313" key="1">
    <source>
        <dbReference type="EMBL" id="MCW1887107.1"/>
    </source>
</evidence>
<gene>
    <name evidence="1" type="ORF">OKA04_20380</name>
</gene>
<protein>
    <submittedName>
        <fullName evidence="1">Uncharacterized protein</fullName>
    </submittedName>
</protein>
<sequence>MDDAVMWKEGVDSIGAAELRFRVNQLSASTWILSTLFTAGPVRLLVAYDLWRSCLPVDADLERRMALLLRELQSQGKWVAADSFRDHWEPLSALIRTGHVEFSSIKGRVRASS</sequence>
<dbReference type="EMBL" id="JAPDDS010000014">
    <property type="protein sequence ID" value="MCW1887107.1"/>
    <property type="molecule type" value="Genomic_DNA"/>
</dbReference>
<dbReference type="Proteomes" id="UP001207930">
    <property type="component" value="Unassembled WGS sequence"/>
</dbReference>
<name>A0ABT3FUK6_9BACT</name>
<accession>A0ABT3FUK6</accession>
<keyword evidence="2" id="KW-1185">Reference proteome</keyword>
<evidence type="ECO:0000313" key="2">
    <source>
        <dbReference type="Proteomes" id="UP001207930"/>
    </source>
</evidence>
<comment type="caution">
    <text evidence="1">The sequence shown here is derived from an EMBL/GenBank/DDBJ whole genome shotgun (WGS) entry which is preliminary data.</text>
</comment>